<feature type="signal peptide" evidence="7">
    <location>
        <begin position="1"/>
        <end position="28"/>
    </location>
</feature>
<dbReference type="Pfam" id="PF00082">
    <property type="entry name" value="Peptidase_S8"/>
    <property type="match status" value="1"/>
</dbReference>
<dbReference type="InterPro" id="IPR013517">
    <property type="entry name" value="FG-GAP"/>
</dbReference>
<evidence type="ECO:0000313" key="9">
    <source>
        <dbReference type="EMBL" id="PIT86927.1"/>
    </source>
</evidence>
<dbReference type="PROSITE" id="PS00137">
    <property type="entry name" value="SUBTILASE_HIS"/>
    <property type="match status" value="1"/>
</dbReference>
<dbReference type="AlphaFoldDB" id="A0A2M6W291"/>
<dbReference type="Gene3D" id="3.40.50.200">
    <property type="entry name" value="Peptidase S8/S53 domain"/>
    <property type="match status" value="1"/>
</dbReference>
<evidence type="ECO:0000256" key="5">
    <source>
        <dbReference type="ARBA" id="ARBA00022825"/>
    </source>
</evidence>
<organism evidence="9 10">
    <name type="scientific">Candidatus Magasanikbacteria bacterium CG10_big_fil_rev_8_21_14_0_10_43_6</name>
    <dbReference type="NCBI Taxonomy" id="1974650"/>
    <lineage>
        <taxon>Bacteria</taxon>
        <taxon>Candidatus Magasanikiibacteriota</taxon>
    </lineage>
</organism>
<gene>
    <name evidence="9" type="ORF">COU33_00465</name>
</gene>
<evidence type="ECO:0000256" key="3">
    <source>
        <dbReference type="ARBA" id="ARBA00022729"/>
    </source>
</evidence>
<evidence type="ECO:0000256" key="2">
    <source>
        <dbReference type="ARBA" id="ARBA00022670"/>
    </source>
</evidence>
<feature type="active site" description="Charge relay system" evidence="6">
    <location>
        <position position="65"/>
    </location>
</feature>
<dbReference type="InterPro" id="IPR023828">
    <property type="entry name" value="Peptidase_S8_Ser-AS"/>
</dbReference>
<dbReference type="InterPro" id="IPR036852">
    <property type="entry name" value="Peptidase_S8/S53_dom_sf"/>
</dbReference>
<dbReference type="PRINTS" id="PR00723">
    <property type="entry name" value="SUBTILISIN"/>
</dbReference>
<evidence type="ECO:0000313" key="10">
    <source>
        <dbReference type="Proteomes" id="UP000229362"/>
    </source>
</evidence>
<name>A0A2M6W291_9BACT</name>
<dbReference type="InterPro" id="IPR015500">
    <property type="entry name" value="Peptidase_S8_subtilisin-rel"/>
</dbReference>
<dbReference type="SUPFAM" id="SSF69318">
    <property type="entry name" value="Integrin alpha N-terminal domain"/>
    <property type="match status" value="1"/>
</dbReference>
<evidence type="ECO:0000256" key="4">
    <source>
        <dbReference type="ARBA" id="ARBA00022801"/>
    </source>
</evidence>
<dbReference type="EMBL" id="PFBZ01000019">
    <property type="protein sequence ID" value="PIT86927.1"/>
    <property type="molecule type" value="Genomic_DNA"/>
</dbReference>
<comment type="similarity">
    <text evidence="1 6">Belongs to the peptidase S8 family.</text>
</comment>
<dbReference type="InterPro" id="IPR000209">
    <property type="entry name" value="Peptidase_S8/S53_dom"/>
</dbReference>
<dbReference type="PANTHER" id="PTHR43399:SF4">
    <property type="entry name" value="CELL WALL-ASSOCIATED PROTEASE"/>
    <property type="match status" value="1"/>
</dbReference>
<dbReference type="PROSITE" id="PS51892">
    <property type="entry name" value="SUBTILASE"/>
    <property type="match status" value="1"/>
</dbReference>
<dbReference type="GO" id="GO:0004252">
    <property type="term" value="F:serine-type endopeptidase activity"/>
    <property type="evidence" value="ECO:0007669"/>
    <property type="project" value="UniProtKB-UniRule"/>
</dbReference>
<dbReference type="Gene3D" id="2.130.10.130">
    <property type="entry name" value="Integrin alpha, N-terminal"/>
    <property type="match status" value="1"/>
</dbReference>
<protein>
    <recommendedName>
        <fullName evidence="8">Peptidase S8/S53 domain-containing protein</fullName>
    </recommendedName>
</protein>
<feature type="chain" id="PRO_5014734040" description="Peptidase S8/S53 domain-containing protein" evidence="7">
    <location>
        <begin position="29"/>
        <end position="666"/>
    </location>
</feature>
<feature type="domain" description="Peptidase S8/S53" evidence="8">
    <location>
        <begin position="57"/>
        <end position="356"/>
    </location>
</feature>
<sequence length="666" mass="71962">MMHVSYRQVCSRIASIVGMFVFMLPVQAALPNDPNIEQWGFEDVHAYQAWEKGIDASDVVVAIIDNGFDSFHPDLAANVWKNNDEIPGNNIDDDKNGYIDDVYGWDFSGDGDNDPRPSVSDLTVAQRNQKIFHHGTVVAGIIGAAQNNGVGGAGVAPNVKLMNIRLLDEEGLGGFDYLGEAIRYAVDNGADVINMSLVSNANATPVKQAIDYAYAHNVAIVAAAGNNKIYLNEKKRYPICFDELSKNQKVLGVSAMAEPHILAFFSNYGSDCIDITAPGEGIVGTLRYAPRYGLTETFGEDWSGTSFSAPFVSGALALVKAIQPGWSVKELYAAVLNTTHKTPPENEAEYADLFGKGLLQIDRAVEYALAQVSKMTRATNIVAITADTGRKSIWSVGEKSKEESTHTLPQNISDIAPLQDDAGMFVTTAFDPIQKETTVALYNKDWDIQTSWAVASAGPLELAVAQVTGDDDTREIILSPTYAGEILFTIYTKSGVLLHEEVSDRLHDGVSLATAKEIGSDMYEIAVAYRASNGLQIRRFHGDGTGIGQPIAVTAIASRGALGAGDIDGDGAAEYVLTTARGTDPWITYYEANGTLSRKFAAYTFAYTGGFDIAVADYNGDGNADIITSPFQTQEPIRVWTEKAKKIAGWYAFDDSSDKQVLLLVQ</sequence>
<keyword evidence="4 6" id="KW-0378">Hydrolase</keyword>
<comment type="caution">
    <text evidence="9">The sequence shown here is derived from an EMBL/GenBank/DDBJ whole genome shotgun (WGS) entry which is preliminary data.</text>
</comment>
<dbReference type="Proteomes" id="UP000229362">
    <property type="component" value="Unassembled WGS sequence"/>
</dbReference>
<dbReference type="InterPro" id="IPR022398">
    <property type="entry name" value="Peptidase_S8_His-AS"/>
</dbReference>
<evidence type="ECO:0000259" key="8">
    <source>
        <dbReference type="Pfam" id="PF00082"/>
    </source>
</evidence>
<feature type="active site" description="Charge relay system" evidence="6">
    <location>
        <position position="134"/>
    </location>
</feature>
<keyword evidence="3 7" id="KW-0732">Signal</keyword>
<dbReference type="GO" id="GO:0006508">
    <property type="term" value="P:proteolysis"/>
    <property type="evidence" value="ECO:0007669"/>
    <property type="project" value="UniProtKB-KW"/>
</dbReference>
<evidence type="ECO:0000256" key="1">
    <source>
        <dbReference type="ARBA" id="ARBA00011073"/>
    </source>
</evidence>
<keyword evidence="5 6" id="KW-0720">Serine protease</keyword>
<dbReference type="SUPFAM" id="SSF52743">
    <property type="entry name" value="Subtilisin-like"/>
    <property type="match status" value="1"/>
</dbReference>
<evidence type="ECO:0000256" key="7">
    <source>
        <dbReference type="SAM" id="SignalP"/>
    </source>
</evidence>
<dbReference type="PROSITE" id="PS00138">
    <property type="entry name" value="SUBTILASE_SER"/>
    <property type="match status" value="1"/>
</dbReference>
<keyword evidence="2 6" id="KW-0645">Protease</keyword>
<dbReference type="InterPro" id="IPR028994">
    <property type="entry name" value="Integrin_alpha_N"/>
</dbReference>
<reference evidence="10" key="1">
    <citation type="submission" date="2017-09" db="EMBL/GenBank/DDBJ databases">
        <title>Depth-based differentiation of microbial function through sediment-hosted aquifers and enrichment of novel symbionts in the deep terrestrial subsurface.</title>
        <authorList>
            <person name="Probst A.J."/>
            <person name="Ladd B."/>
            <person name="Jarett J.K."/>
            <person name="Geller-Mcgrath D.E."/>
            <person name="Sieber C.M.K."/>
            <person name="Emerson J.B."/>
            <person name="Anantharaman K."/>
            <person name="Thomas B.C."/>
            <person name="Malmstrom R."/>
            <person name="Stieglmeier M."/>
            <person name="Klingl A."/>
            <person name="Woyke T."/>
            <person name="Ryan C.M."/>
            <person name="Banfield J.F."/>
        </authorList>
    </citation>
    <scope>NUCLEOTIDE SEQUENCE [LARGE SCALE GENOMIC DNA]</scope>
</reference>
<evidence type="ECO:0000256" key="6">
    <source>
        <dbReference type="PROSITE-ProRule" id="PRU01240"/>
    </source>
</evidence>
<dbReference type="Pfam" id="PF13517">
    <property type="entry name" value="FG-GAP_3"/>
    <property type="match status" value="1"/>
</dbReference>
<feature type="active site" description="Charge relay system" evidence="6">
    <location>
        <position position="306"/>
    </location>
</feature>
<proteinExistence type="inferred from homology"/>
<dbReference type="InterPro" id="IPR051048">
    <property type="entry name" value="Peptidase_S8/S53_subtilisin"/>
</dbReference>
<accession>A0A2M6W291</accession>
<dbReference type="PANTHER" id="PTHR43399">
    <property type="entry name" value="SUBTILISIN-RELATED"/>
    <property type="match status" value="1"/>
</dbReference>